<name>X1VWS3_9ZZZZ</name>
<dbReference type="InterPro" id="IPR013783">
    <property type="entry name" value="Ig-like_fold"/>
</dbReference>
<comment type="caution">
    <text evidence="2">The sequence shown here is derived from an EMBL/GenBank/DDBJ whole genome shotgun (WGS) entry which is preliminary data.</text>
</comment>
<evidence type="ECO:0008006" key="3">
    <source>
        <dbReference type="Google" id="ProtNLM"/>
    </source>
</evidence>
<organism evidence="2">
    <name type="scientific">marine sediment metagenome</name>
    <dbReference type="NCBI Taxonomy" id="412755"/>
    <lineage>
        <taxon>unclassified sequences</taxon>
        <taxon>metagenomes</taxon>
        <taxon>ecological metagenomes</taxon>
    </lineage>
</organism>
<accession>X1VWS3</accession>
<dbReference type="AlphaFoldDB" id="X1VWS3"/>
<gene>
    <name evidence="2" type="ORF">S12H4_59058</name>
</gene>
<feature type="compositionally biased region" description="Polar residues" evidence="1">
    <location>
        <begin position="110"/>
        <end position="127"/>
    </location>
</feature>
<sequence>AGHNLKIEVASGISALGVDNKAPTAVISVEPATGLCPLTVFFDGSGSTDEGCIGIAQYEWYLPEISSSIISTNVSFPYTFSCDLVTDSEEVITVSLTVTDYHGNEGSAADSVTITKSEESSNGDGCL</sequence>
<dbReference type="SUPFAM" id="SSF49299">
    <property type="entry name" value="PKD domain"/>
    <property type="match status" value="1"/>
</dbReference>
<dbReference type="InterPro" id="IPR035986">
    <property type="entry name" value="PKD_dom_sf"/>
</dbReference>
<reference evidence="2" key="1">
    <citation type="journal article" date="2014" name="Front. Microbiol.">
        <title>High frequency of phylogenetically diverse reductive dehalogenase-homologous genes in deep subseafloor sedimentary metagenomes.</title>
        <authorList>
            <person name="Kawai M."/>
            <person name="Futagami T."/>
            <person name="Toyoda A."/>
            <person name="Takaki Y."/>
            <person name="Nishi S."/>
            <person name="Hori S."/>
            <person name="Arai W."/>
            <person name="Tsubouchi T."/>
            <person name="Morono Y."/>
            <person name="Uchiyama I."/>
            <person name="Ito T."/>
            <person name="Fujiyama A."/>
            <person name="Inagaki F."/>
            <person name="Takami H."/>
        </authorList>
    </citation>
    <scope>NUCLEOTIDE SEQUENCE</scope>
    <source>
        <strain evidence="2">Expedition CK06-06</strain>
    </source>
</reference>
<feature type="region of interest" description="Disordered" evidence="1">
    <location>
        <begin position="108"/>
        <end position="127"/>
    </location>
</feature>
<dbReference type="EMBL" id="BARW01038493">
    <property type="protein sequence ID" value="GAJ23106.1"/>
    <property type="molecule type" value="Genomic_DNA"/>
</dbReference>
<evidence type="ECO:0000256" key="1">
    <source>
        <dbReference type="SAM" id="MobiDB-lite"/>
    </source>
</evidence>
<evidence type="ECO:0000313" key="2">
    <source>
        <dbReference type="EMBL" id="GAJ23106.1"/>
    </source>
</evidence>
<feature type="non-terminal residue" evidence="2">
    <location>
        <position position="1"/>
    </location>
</feature>
<protein>
    <recommendedName>
        <fullName evidence="3">PKD/Chitinase domain-containing protein</fullName>
    </recommendedName>
</protein>
<proteinExistence type="predicted"/>
<dbReference type="Gene3D" id="2.60.40.10">
    <property type="entry name" value="Immunoglobulins"/>
    <property type="match status" value="1"/>
</dbReference>